<evidence type="ECO:0000313" key="2">
    <source>
        <dbReference type="EMBL" id="RAJ94890.1"/>
    </source>
</evidence>
<evidence type="ECO:0000313" key="3">
    <source>
        <dbReference type="Proteomes" id="UP000249203"/>
    </source>
</evidence>
<dbReference type="Gene3D" id="3.10.450.50">
    <property type="match status" value="1"/>
</dbReference>
<dbReference type="AlphaFoldDB" id="A0A327WSN1"/>
<accession>A0A327WSN1</accession>
<feature type="domain" description="YchJ-like middle NTF2-like" evidence="1">
    <location>
        <begin position="1"/>
        <end position="92"/>
    </location>
</feature>
<organism evidence="2 3">
    <name type="scientific">Aliidiomarina maris</name>
    <dbReference type="NCBI Taxonomy" id="531312"/>
    <lineage>
        <taxon>Bacteria</taxon>
        <taxon>Pseudomonadati</taxon>
        <taxon>Pseudomonadota</taxon>
        <taxon>Gammaproteobacteria</taxon>
        <taxon>Alteromonadales</taxon>
        <taxon>Idiomarinaceae</taxon>
        <taxon>Aliidiomarina</taxon>
    </lineage>
</organism>
<gene>
    <name evidence="2" type="ORF">B0I24_11344</name>
</gene>
<dbReference type="InterPro" id="IPR032710">
    <property type="entry name" value="NTF2-like_dom_sf"/>
</dbReference>
<dbReference type="Pfam" id="PF17775">
    <property type="entry name" value="YchJ_M-like"/>
    <property type="match status" value="1"/>
</dbReference>
<dbReference type="InterPro" id="IPR048469">
    <property type="entry name" value="YchJ-like_M"/>
</dbReference>
<protein>
    <submittedName>
        <fullName evidence="2">SEC-C motif-containing protein</fullName>
    </submittedName>
</protein>
<comment type="caution">
    <text evidence="2">The sequence shown here is derived from an EMBL/GenBank/DDBJ whole genome shotgun (WGS) entry which is preliminary data.</text>
</comment>
<sequence>MRARYSAFALQRTDFIQRTWAAETCPADLTGDSDTQWVALKVISSQVNPPPRQHTGSVHFKATCLDTEGRQHCLEERSRFIKRQGEWFYLDGKTKFTEVAASL</sequence>
<proteinExistence type="predicted"/>
<evidence type="ECO:0000259" key="1">
    <source>
        <dbReference type="Pfam" id="PF17775"/>
    </source>
</evidence>
<reference evidence="2 3" key="1">
    <citation type="submission" date="2018-06" db="EMBL/GenBank/DDBJ databases">
        <title>Genomic Encyclopedia of Type Strains, Phase III (KMG-III): the genomes of soil and plant-associated and newly described type strains.</title>
        <authorList>
            <person name="Whitman W."/>
        </authorList>
    </citation>
    <scope>NUCLEOTIDE SEQUENCE [LARGE SCALE GENOMIC DNA]</scope>
    <source>
        <strain evidence="2 3">CGMCC 1.15366</strain>
    </source>
</reference>
<dbReference type="SUPFAM" id="SSF54427">
    <property type="entry name" value="NTF2-like"/>
    <property type="match status" value="1"/>
</dbReference>
<dbReference type="EMBL" id="QLMD01000013">
    <property type="protein sequence ID" value="RAJ94890.1"/>
    <property type="molecule type" value="Genomic_DNA"/>
</dbReference>
<dbReference type="Proteomes" id="UP000249203">
    <property type="component" value="Unassembled WGS sequence"/>
</dbReference>
<name>A0A327WSN1_9GAMM</name>